<accession>A0A495Y3Q4</accession>
<evidence type="ECO:0000256" key="1">
    <source>
        <dbReference type="SAM" id="MobiDB-lite"/>
    </source>
</evidence>
<dbReference type="Proteomes" id="UP000278440">
    <property type="component" value="Unassembled WGS sequence"/>
</dbReference>
<feature type="compositionally biased region" description="Low complexity" evidence="1">
    <location>
        <begin position="1"/>
        <end position="30"/>
    </location>
</feature>
<reference evidence="2 3" key="1">
    <citation type="submission" date="2018-10" db="EMBL/GenBank/DDBJ databases">
        <title>Sequencing the genomes of 1000 actinobacteria strains.</title>
        <authorList>
            <person name="Klenk H.-P."/>
        </authorList>
    </citation>
    <scope>NUCLEOTIDE SEQUENCE [LARGE SCALE GENOMIC DNA]</scope>
    <source>
        <strain evidence="2 3">DSM 44267</strain>
    </source>
</reference>
<dbReference type="AlphaFoldDB" id="A0A495Y3Q4"/>
<dbReference type="EMBL" id="RBXT01000001">
    <property type="protein sequence ID" value="RKT79803.1"/>
    <property type="molecule type" value="Genomic_DNA"/>
</dbReference>
<comment type="caution">
    <text evidence="2">The sequence shown here is derived from an EMBL/GenBank/DDBJ whole genome shotgun (WGS) entry which is preliminary data.</text>
</comment>
<keyword evidence="3" id="KW-1185">Reference proteome</keyword>
<sequence length="131" mass="13476">MSSSSMASMTPSSTMAEPSSSEPSMATSSETGTASAQDAPYCSALKTAEKEISNLTQGSPTPDVLKKFVTAVKKVEDQAPSDVKGAWTDFRELIQKAADGDAAALKEGGAQVSALGDTVSADAKKRCGFTF</sequence>
<organism evidence="2 3">
    <name type="scientific">Terracoccus luteus</name>
    <dbReference type="NCBI Taxonomy" id="53356"/>
    <lineage>
        <taxon>Bacteria</taxon>
        <taxon>Bacillati</taxon>
        <taxon>Actinomycetota</taxon>
        <taxon>Actinomycetes</taxon>
        <taxon>Micrococcales</taxon>
        <taxon>Intrasporangiaceae</taxon>
        <taxon>Terracoccus</taxon>
    </lineage>
</organism>
<gene>
    <name evidence="2" type="ORF">DFJ68_3281</name>
</gene>
<proteinExistence type="predicted"/>
<name>A0A495Y3Q4_9MICO</name>
<evidence type="ECO:0000313" key="2">
    <source>
        <dbReference type="EMBL" id="RKT79803.1"/>
    </source>
</evidence>
<protein>
    <submittedName>
        <fullName evidence="2">Uncharacterized protein</fullName>
    </submittedName>
</protein>
<evidence type="ECO:0000313" key="3">
    <source>
        <dbReference type="Proteomes" id="UP000278440"/>
    </source>
</evidence>
<feature type="region of interest" description="Disordered" evidence="1">
    <location>
        <begin position="1"/>
        <end position="40"/>
    </location>
</feature>